<dbReference type="EMBL" id="CM043017">
    <property type="protein sequence ID" value="KAI4466018.1"/>
    <property type="molecule type" value="Genomic_DNA"/>
</dbReference>
<comment type="caution">
    <text evidence="1">The sequence shown here is derived from an EMBL/GenBank/DDBJ whole genome shotgun (WGS) entry which is preliminary data.</text>
</comment>
<name>A0ACB9TGT1_HOLOL</name>
<protein>
    <submittedName>
        <fullName evidence="1">Alpha-tocopherol transfer protein-related</fullName>
    </submittedName>
</protein>
<evidence type="ECO:0000313" key="1">
    <source>
        <dbReference type="EMBL" id="KAI4466018.1"/>
    </source>
</evidence>
<proteinExistence type="predicted"/>
<organism evidence="1 2">
    <name type="scientific">Holotrichia oblita</name>
    <name type="common">Chafer beetle</name>
    <dbReference type="NCBI Taxonomy" id="644536"/>
    <lineage>
        <taxon>Eukaryota</taxon>
        <taxon>Metazoa</taxon>
        <taxon>Ecdysozoa</taxon>
        <taxon>Arthropoda</taxon>
        <taxon>Hexapoda</taxon>
        <taxon>Insecta</taxon>
        <taxon>Pterygota</taxon>
        <taxon>Neoptera</taxon>
        <taxon>Endopterygota</taxon>
        <taxon>Coleoptera</taxon>
        <taxon>Polyphaga</taxon>
        <taxon>Scarabaeiformia</taxon>
        <taxon>Scarabaeidae</taxon>
        <taxon>Melolonthinae</taxon>
        <taxon>Holotrichia</taxon>
    </lineage>
</organism>
<reference evidence="1" key="1">
    <citation type="submission" date="2022-04" db="EMBL/GenBank/DDBJ databases">
        <title>Chromosome-scale genome assembly of Holotrichia oblita Faldermann.</title>
        <authorList>
            <person name="Rongchong L."/>
        </authorList>
    </citation>
    <scope>NUCLEOTIDE SEQUENCE</scope>
    <source>
        <strain evidence="1">81SQS9</strain>
    </source>
</reference>
<dbReference type="Proteomes" id="UP001056778">
    <property type="component" value="Chromosome 3"/>
</dbReference>
<accession>A0ACB9TGT1</accession>
<gene>
    <name evidence="1" type="ORF">MML48_3g00015411</name>
</gene>
<evidence type="ECO:0000313" key="2">
    <source>
        <dbReference type="Proteomes" id="UP001056778"/>
    </source>
</evidence>
<keyword evidence="2" id="KW-1185">Reference proteome</keyword>
<sequence>MSYEKEQRRLLDLWNEVDFDDDEPFDNEETDEEDDAVEHRSEDSDTAQDANMICNFSYIMADTIRPLTKELQEKAITELNENPSRIREDIDHIKEWLSKQPHLHPRMDDQFILTYLRGCKFSLEKTKSKLDGLYTLKPMLPEFFTNRNPFDKNIQHLLKLGVILPLTKVASPESPRVVIMRPALVDPSPSALETFFKLNLMIADIIVKEDDQFVICGLMLFQDMTGMSMSHMAHMNPSITKKSMTYFQDAHPSRPKDLHFFNIPSFFDTILGIVKPFMKEKLQQRIHAHKTSKIDDMYKFIPKSILPQEYGGDAGPIQNLIDYWKKKWRTMLTGIEKMANMFQMSPKELENQRLLVIYLESKVPLES</sequence>